<dbReference type="Gene3D" id="1.20.120.580">
    <property type="entry name" value="bsu32300-like"/>
    <property type="match status" value="1"/>
</dbReference>
<dbReference type="Pfam" id="PF01934">
    <property type="entry name" value="HepT-like"/>
    <property type="match status" value="1"/>
</dbReference>
<dbReference type="InterPro" id="IPR037038">
    <property type="entry name" value="HepT-like_sf"/>
</dbReference>
<dbReference type="GO" id="GO:0004540">
    <property type="term" value="F:RNA nuclease activity"/>
    <property type="evidence" value="ECO:0007669"/>
    <property type="project" value="InterPro"/>
</dbReference>
<sequence length="139" mass="15102">MVDEIRALRLLSRATNNVSLLLIEANADEAARGQTTWLPGVKYLLQTAIEACMDVAQHICAASGWGVPNDNGQAMTILMQHRVIEASVEQAMRKAIGLRNVLVHEYVGVDDSIVLARLDDLSDIDAFASQVADWLAASD</sequence>
<accession>A0A6J7P292</accession>
<evidence type="ECO:0000256" key="3">
    <source>
        <dbReference type="ARBA" id="ARBA00022801"/>
    </source>
</evidence>
<evidence type="ECO:0000313" key="5">
    <source>
        <dbReference type="EMBL" id="CAB4998585.1"/>
    </source>
</evidence>
<name>A0A6J7P292_9ZZZZ</name>
<dbReference type="InterPro" id="IPR008201">
    <property type="entry name" value="HepT-like"/>
</dbReference>
<proteinExistence type="inferred from homology"/>
<evidence type="ECO:0000256" key="1">
    <source>
        <dbReference type="ARBA" id="ARBA00022649"/>
    </source>
</evidence>
<gene>
    <name evidence="5" type="ORF">UFOPK3957_01438</name>
</gene>
<dbReference type="PANTHER" id="PTHR33397:SF5">
    <property type="entry name" value="RNASE YUTE-RELATED"/>
    <property type="match status" value="1"/>
</dbReference>
<dbReference type="InterPro" id="IPR052379">
    <property type="entry name" value="Type_VII_TA_RNase"/>
</dbReference>
<dbReference type="EMBL" id="CAFBOM010000264">
    <property type="protein sequence ID" value="CAB4998585.1"/>
    <property type="molecule type" value="Genomic_DNA"/>
</dbReference>
<keyword evidence="1" id="KW-1277">Toxin-antitoxin system</keyword>
<dbReference type="GO" id="GO:0110001">
    <property type="term" value="C:toxin-antitoxin complex"/>
    <property type="evidence" value="ECO:0007669"/>
    <property type="project" value="InterPro"/>
</dbReference>
<keyword evidence="3" id="KW-0378">Hydrolase</keyword>
<dbReference type="AlphaFoldDB" id="A0A6J7P292"/>
<evidence type="ECO:0000256" key="2">
    <source>
        <dbReference type="ARBA" id="ARBA00022722"/>
    </source>
</evidence>
<dbReference type="GO" id="GO:0016787">
    <property type="term" value="F:hydrolase activity"/>
    <property type="evidence" value="ECO:0007669"/>
    <property type="project" value="UniProtKB-KW"/>
</dbReference>
<comment type="similarity">
    <text evidence="4">Belongs to the HepT RNase toxin family.</text>
</comment>
<dbReference type="NCBIfam" id="NF047751">
    <property type="entry name" value="HepT_toxin"/>
    <property type="match status" value="1"/>
</dbReference>
<reference evidence="5" key="1">
    <citation type="submission" date="2020-05" db="EMBL/GenBank/DDBJ databases">
        <authorList>
            <person name="Chiriac C."/>
            <person name="Salcher M."/>
            <person name="Ghai R."/>
            <person name="Kavagutti S V."/>
        </authorList>
    </citation>
    <scope>NUCLEOTIDE SEQUENCE</scope>
</reference>
<keyword evidence="2" id="KW-0540">Nuclease</keyword>
<evidence type="ECO:0000256" key="4">
    <source>
        <dbReference type="ARBA" id="ARBA00024207"/>
    </source>
</evidence>
<protein>
    <submittedName>
        <fullName evidence="5">Unannotated protein</fullName>
    </submittedName>
</protein>
<organism evidence="5">
    <name type="scientific">freshwater metagenome</name>
    <dbReference type="NCBI Taxonomy" id="449393"/>
    <lineage>
        <taxon>unclassified sequences</taxon>
        <taxon>metagenomes</taxon>
        <taxon>ecological metagenomes</taxon>
    </lineage>
</organism>
<dbReference type="PANTHER" id="PTHR33397">
    <property type="entry name" value="UPF0331 PROTEIN YUTE"/>
    <property type="match status" value="1"/>
</dbReference>